<name>E1P676_CITBB</name>
<reference evidence="1 2" key="2">
    <citation type="journal article" date="2010" name="BMC Genomics">
        <title>The genome of Geobacter bemidjiensis, exemplar for the subsurface clade of Geobacter species that predominate in Fe(III)-reducing subsurface environments.</title>
        <authorList>
            <person name="Aklujkar M."/>
            <person name="Young N.D."/>
            <person name="Holmes D."/>
            <person name="Chavan M."/>
            <person name="Risso C."/>
            <person name="Kiss H.E."/>
            <person name="Han C.S."/>
            <person name="Land M.L."/>
            <person name="Lovley D.R."/>
        </authorList>
    </citation>
    <scope>NUCLEOTIDE SEQUENCE [LARGE SCALE GENOMIC DNA]</scope>
    <source>
        <strain evidence="2">ATCC BAA-1014 / DSM 16622 / JCM 12645 / Bem</strain>
    </source>
</reference>
<gene>
    <name evidence="1" type="ordered locus">Gbem_4073</name>
</gene>
<protein>
    <submittedName>
        <fullName evidence="1">Uncharacterized protein</fullName>
    </submittedName>
</protein>
<dbReference type="Proteomes" id="UP000008825">
    <property type="component" value="Chromosome"/>
</dbReference>
<dbReference type="EMBL" id="CP001124">
    <property type="protein sequence ID" value="ADO00771.1"/>
    <property type="molecule type" value="Genomic_DNA"/>
</dbReference>
<organism evidence="1 2">
    <name type="scientific">Citrifermentans bemidjiense (strain ATCC BAA-1014 / DSM 16622 / JCM 12645 / Bem)</name>
    <name type="common">Geobacter bemidjiensis</name>
    <dbReference type="NCBI Taxonomy" id="404380"/>
    <lineage>
        <taxon>Bacteria</taxon>
        <taxon>Pseudomonadati</taxon>
        <taxon>Thermodesulfobacteriota</taxon>
        <taxon>Desulfuromonadia</taxon>
        <taxon>Geobacterales</taxon>
        <taxon>Geobacteraceae</taxon>
        <taxon>Citrifermentans</taxon>
    </lineage>
</organism>
<evidence type="ECO:0000313" key="1">
    <source>
        <dbReference type="EMBL" id="ADO00771.1"/>
    </source>
</evidence>
<evidence type="ECO:0000313" key="2">
    <source>
        <dbReference type="Proteomes" id="UP000008825"/>
    </source>
</evidence>
<keyword evidence="2" id="KW-1185">Reference proteome</keyword>
<dbReference type="HOGENOM" id="CLU_3061940_0_0_7"/>
<dbReference type="AlphaFoldDB" id="E1P676"/>
<dbReference type="STRING" id="404380.Gbem_4073"/>
<proteinExistence type="predicted"/>
<dbReference type="KEGG" id="gbm:Gbem_4073"/>
<accession>E1P676</accession>
<reference evidence="1 2" key="1">
    <citation type="submission" date="2008-07" db="EMBL/GenBank/DDBJ databases">
        <title>Complete sequence of Geobacter bemidjiensis BEM.</title>
        <authorList>
            <consortium name="US DOE Joint Genome Institute"/>
            <person name="Lucas S."/>
            <person name="Copeland A."/>
            <person name="Lapidus A."/>
            <person name="Glavina del Rio T."/>
            <person name="Dalin E."/>
            <person name="Tice H."/>
            <person name="Bruce D."/>
            <person name="Goodwin L."/>
            <person name="Pitluck S."/>
            <person name="Kiss H."/>
            <person name="Brettin T."/>
            <person name="Detter J.C."/>
            <person name="Han C."/>
            <person name="Kuske C.R."/>
            <person name="Schmutz J."/>
            <person name="Larimer F."/>
            <person name="Land M."/>
            <person name="Hauser L."/>
            <person name="Kyrpides N."/>
            <person name="Lykidis A."/>
            <person name="Lovley D."/>
            <person name="Richardson P."/>
        </authorList>
    </citation>
    <scope>NUCLEOTIDE SEQUENCE [LARGE SCALE GENOMIC DNA]</scope>
    <source>
        <strain evidence="2">ATCC BAA-1014 / DSM 16622 / JCM 12645 / Bem</strain>
    </source>
</reference>
<sequence length="53" mass="5620">MTRITTDVKITASDLIRSRPPVKAGLKVALRSLYLAIPAASAIDITSALRPDA</sequence>